<dbReference type="EC" id="6.3.5.-" evidence="6"/>
<dbReference type="InterPro" id="IPR036113">
    <property type="entry name" value="Asp/Glu-ADT_sf_sub_c"/>
</dbReference>
<dbReference type="InterPro" id="IPR003837">
    <property type="entry name" value="GatC"/>
</dbReference>
<dbReference type="EMBL" id="AEBR01000063">
    <property type="protein sequence ID" value="EFM82490.1"/>
    <property type="molecule type" value="Genomic_DNA"/>
</dbReference>
<reference evidence="7 8" key="1">
    <citation type="submission" date="2010-07" db="EMBL/GenBank/DDBJ databases">
        <authorList>
            <person name="Sid Ahmed O."/>
        </authorList>
    </citation>
    <scope>NUCLEOTIDE SEQUENCE [LARGE SCALE GENOMIC DNA]</scope>
    <source>
        <strain evidence="7 8">TX4248</strain>
    </source>
</reference>
<comment type="subunit">
    <text evidence="2 6">Heterotrimer of A, B and C subunits.</text>
</comment>
<dbReference type="GO" id="GO:0050567">
    <property type="term" value="F:glutaminyl-tRNA synthase (glutamine-hydrolyzing) activity"/>
    <property type="evidence" value="ECO:0007669"/>
    <property type="project" value="UniProtKB-UniRule"/>
</dbReference>
<dbReference type="GO" id="GO:0016740">
    <property type="term" value="F:transferase activity"/>
    <property type="evidence" value="ECO:0007669"/>
    <property type="project" value="UniProtKB-KW"/>
</dbReference>
<dbReference type="GO" id="GO:0070681">
    <property type="term" value="P:glutaminyl-tRNAGln biosynthesis via transamidation"/>
    <property type="evidence" value="ECO:0007669"/>
    <property type="project" value="TreeGrafter"/>
</dbReference>
<dbReference type="NCBIfam" id="TIGR00135">
    <property type="entry name" value="gatC"/>
    <property type="match status" value="1"/>
</dbReference>
<dbReference type="HOGENOM" id="CLU_105899_1_2_9"/>
<dbReference type="Pfam" id="PF02686">
    <property type="entry name" value="GatC"/>
    <property type="match status" value="1"/>
</dbReference>
<evidence type="ECO:0000256" key="4">
    <source>
        <dbReference type="ARBA" id="ARBA00047380"/>
    </source>
</evidence>
<keyword evidence="7" id="KW-0808">Transferase</keyword>
<evidence type="ECO:0000313" key="7">
    <source>
        <dbReference type="EMBL" id="EFM82490.1"/>
    </source>
</evidence>
<dbReference type="SUPFAM" id="SSF141000">
    <property type="entry name" value="Glu-tRNAGln amidotransferase C subunit"/>
    <property type="match status" value="1"/>
</dbReference>
<sequence length="108" mass="12088">MIERRVSMAITEEQVKHVAKLSKLSFSEEELADFTNQLDKIIDMVELLEEVDTTGVPFTSNVNESINVMREDVATPGMDRKELMRNVPESENGYIKVPAIMDNGEAGA</sequence>
<gene>
    <name evidence="6 7" type="primary">gatC</name>
    <name evidence="7" type="ORF">HMPREF9498_01905</name>
</gene>
<keyword evidence="6" id="KW-0547">Nucleotide-binding</keyword>
<protein>
    <recommendedName>
        <fullName evidence="6">Aspartyl/glutamyl-tRNA(Asn/Gln) amidotransferase subunit C</fullName>
        <shortName evidence="6">Asp/Glu-ADT subunit C</shortName>
        <ecNumber evidence="6">6.3.5.-</ecNumber>
    </recommendedName>
</protein>
<evidence type="ECO:0000256" key="2">
    <source>
        <dbReference type="ARBA" id="ARBA00011123"/>
    </source>
</evidence>
<accession>A0A125W501</accession>
<evidence type="ECO:0000256" key="3">
    <source>
        <dbReference type="ARBA" id="ARBA00024799"/>
    </source>
</evidence>
<dbReference type="Proteomes" id="UP000004846">
    <property type="component" value="Unassembled WGS sequence"/>
</dbReference>
<dbReference type="Gene3D" id="1.10.20.60">
    <property type="entry name" value="Glu-tRNAGln amidotransferase C subunit, N-terminal domain"/>
    <property type="match status" value="1"/>
</dbReference>
<name>A0A125W501_ENTFL</name>
<dbReference type="GO" id="GO:0006412">
    <property type="term" value="P:translation"/>
    <property type="evidence" value="ECO:0007669"/>
    <property type="project" value="UniProtKB-UniRule"/>
</dbReference>
<organism evidence="7 8">
    <name type="scientific">Enterococcus faecalis TX4248</name>
    <dbReference type="NCBI Taxonomy" id="749495"/>
    <lineage>
        <taxon>Bacteria</taxon>
        <taxon>Bacillati</taxon>
        <taxon>Bacillota</taxon>
        <taxon>Bacilli</taxon>
        <taxon>Lactobacillales</taxon>
        <taxon>Enterococcaceae</taxon>
        <taxon>Enterococcus</taxon>
    </lineage>
</organism>
<evidence type="ECO:0000313" key="8">
    <source>
        <dbReference type="Proteomes" id="UP000004846"/>
    </source>
</evidence>
<keyword evidence="6 7" id="KW-0436">Ligase</keyword>
<keyword evidence="6" id="KW-0067">ATP-binding</keyword>
<dbReference type="PANTHER" id="PTHR15004:SF0">
    <property type="entry name" value="GLUTAMYL-TRNA(GLN) AMIDOTRANSFERASE SUBUNIT C, MITOCHONDRIAL"/>
    <property type="match status" value="1"/>
</dbReference>
<keyword evidence="6" id="KW-0648">Protein biosynthesis</keyword>
<dbReference type="GO" id="GO:0050566">
    <property type="term" value="F:asparaginyl-tRNA synthase (glutamine-hydrolyzing) activity"/>
    <property type="evidence" value="ECO:0007669"/>
    <property type="project" value="RHEA"/>
</dbReference>
<evidence type="ECO:0000256" key="5">
    <source>
        <dbReference type="ARBA" id="ARBA00047913"/>
    </source>
</evidence>
<comment type="catalytic activity">
    <reaction evidence="5 6">
        <text>L-glutamyl-tRNA(Gln) + L-glutamine + ATP + H2O = L-glutaminyl-tRNA(Gln) + L-glutamate + ADP + phosphate + H(+)</text>
        <dbReference type="Rhea" id="RHEA:17521"/>
        <dbReference type="Rhea" id="RHEA-COMP:9681"/>
        <dbReference type="Rhea" id="RHEA-COMP:9684"/>
        <dbReference type="ChEBI" id="CHEBI:15377"/>
        <dbReference type="ChEBI" id="CHEBI:15378"/>
        <dbReference type="ChEBI" id="CHEBI:29985"/>
        <dbReference type="ChEBI" id="CHEBI:30616"/>
        <dbReference type="ChEBI" id="CHEBI:43474"/>
        <dbReference type="ChEBI" id="CHEBI:58359"/>
        <dbReference type="ChEBI" id="CHEBI:78520"/>
        <dbReference type="ChEBI" id="CHEBI:78521"/>
        <dbReference type="ChEBI" id="CHEBI:456216"/>
    </reaction>
</comment>
<comment type="caution">
    <text evidence="7">The sequence shown here is derived from an EMBL/GenBank/DDBJ whole genome shotgun (WGS) entry which is preliminary data.</text>
</comment>
<proteinExistence type="inferred from homology"/>
<dbReference type="AlphaFoldDB" id="A0A125W501"/>
<dbReference type="HAMAP" id="MF_00122">
    <property type="entry name" value="GatC"/>
    <property type="match status" value="1"/>
</dbReference>
<comment type="catalytic activity">
    <reaction evidence="4 6">
        <text>L-aspartyl-tRNA(Asn) + L-glutamine + ATP + H2O = L-asparaginyl-tRNA(Asn) + L-glutamate + ADP + phosphate + 2 H(+)</text>
        <dbReference type="Rhea" id="RHEA:14513"/>
        <dbReference type="Rhea" id="RHEA-COMP:9674"/>
        <dbReference type="Rhea" id="RHEA-COMP:9677"/>
        <dbReference type="ChEBI" id="CHEBI:15377"/>
        <dbReference type="ChEBI" id="CHEBI:15378"/>
        <dbReference type="ChEBI" id="CHEBI:29985"/>
        <dbReference type="ChEBI" id="CHEBI:30616"/>
        <dbReference type="ChEBI" id="CHEBI:43474"/>
        <dbReference type="ChEBI" id="CHEBI:58359"/>
        <dbReference type="ChEBI" id="CHEBI:78515"/>
        <dbReference type="ChEBI" id="CHEBI:78516"/>
        <dbReference type="ChEBI" id="CHEBI:456216"/>
    </reaction>
</comment>
<dbReference type="GO" id="GO:0005524">
    <property type="term" value="F:ATP binding"/>
    <property type="evidence" value="ECO:0007669"/>
    <property type="project" value="UniProtKB-KW"/>
</dbReference>
<comment type="function">
    <text evidence="3 6">Allows the formation of correctly charged Asn-tRNA(Asn) or Gln-tRNA(Gln) through the transamidation of misacylated Asp-tRNA(Asn) or Glu-tRNA(Gln) in organisms which lack either or both of asparaginyl-tRNA or glutaminyl-tRNA synthetases. The reaction takes place in the presence of glutamine and ATP through an activated phospho-Asp-tRNA(Asn) or phospho-Glu-tRNA(Gln).</text>
</comment>
<dbReference type="PANTHER" id="PTHR15004">
    <property type="entry name" value="GLUTAMYL-TRNA(GLN) AMIDOTRANSFERASE SUBUNIT C, MITOCHONDRIAL"/>
    <property type="match status" value="1"/>
</dbReference>
<comment type="similarity">
    <text evidence="1 6">Belongs to the GatC family.</text>
</comment>
<evidence type="ECO:0000256" key="1">
    <source>
        <dbReference type="ARBA" id="ARBA00010757"/>
    </source>
</evidence>
<dbReference type="GO" id="GO:0006450">
    <property type="term" value="P:regulation of translational fidelity"/>
    <property type="evidence" value="ECO:0007669"/>
    <property type="project" value="InterPro"/>
</dbReference>
<evidence type="ECO:0000256" key="6">
    <source>
        <dbReference type="HAMAP-Rule" id="MF_00122"/>
    </source>
</evidence>